<dbReference type="GO" id="GO:0003905">
    <property type="term" value="F:alkylbase DNA N-glycosylase activity"/>
    <property type="evidence" value="ECO:0007669"/>
    <property type="project" value="InterPro"/>
</dbReference>
<dbReference type="EMBL" id="JXJQ01000010">
    <property type="protein sequence ID" value="KJY60805.1"/>
    <property type="molecule type" value="Genomic_DNA"/>
</dbReference>
<dbReference type="PANTHER" id="PTHR10429:SF0">
    <property type="entry name" value="DNA-3-METHYLADENINE GLYCOSYLASE"/>
    <property type="match status" value="1"/>
</dbReference>
<keyword evidence="3 5" id="KW-0378">Hydrolase</keyword>
<evidence type="ECO:0000256" key="3">
    <source>
        <dbReference type="ARBA" id="ARBA00022801"/>
    </source>
</evidence>
<dbReference type="Pfam" id="PF02245">
    <property type="entry name" value="Pur_DNA_glyco"/>
    <property type="match status" value="1"/>
</dbReference>
<dbReference type="InterPro" id="IPR011034">
    <property type="entry name" value="Formyl_transferase-like_C_sf"/>
</dbReference>
<organism evidence="6 7">
    <name type="scientific">Bombilactobacillus mellifer</name>
    <dbReference type="NCBI Taxonomy" id="1218492"/>
    <lineage>
        <taxon>Bacteria</taxon>
        <taxon>Bacillati</taxon>
        <taxon>Bacillota</taxon>
        <taxon>Bacilli</taxon>
        <taxon>Lactobacillales</taxon>
        <taxon>Lactobacillaceae</taxon>
        <taxon>Bombilactobacillus</taxon>
    </lineage>
</organism>
<dbReference type="NCBIfam" id="TIGR00567">
    <property type="entry name" value="3mg"/>
    <property type="match status" value="1"/>
</dbReference>
<comment type="caution">
    <text evidence="6">The sequence shown here is derived from an EMBL/GenBank/DDBJ whole genome shotgun (WGS) entry which is preliminary data.</text>
</comment>
<dbReference type="FunFam" id="3.10.300.10:FF:000001">
    <property type="entry name" value="Putative 3-methyladenine DNA glycosylase"/>
    <property type="match status" value="1"/>
</dbReference>
<sequence length="209" mass="23241">MLDNHFFEQGSTKAITRNLLGHELVYQSPAGTVAGLIVEAEAYLGVLDSTAHAYRGRRSPANEALYGPPGTIYIYSLRGHYMLDIATQAADEPQGILIRGLEPTQGLELMQARRRKTGFELTNGPAKLTQALGITSLAMNLKLLGEVPLTISQQRLQQPQQIAQSPRINVSARGNWTQKPLRFFVAHNPYVSQMRKTQIDQQHYGWQSS</sequence>
<protein>
    <recommendedName>
        <fullName evidence="5">Putative 3-methyladenine DNA glycosylase</fullName>
        <ecNumber evidence="5">3.2.2.-</ecNumber>
    </recommendedName>
</protein>
<dbReference type="InterPro" id="IPR003180">
    <property type="entry name" value="MPG"/>
</dbReference>
<evidence type="ECO:0000313" key="7">
    <source>
        <dbReference type="Proteomes" id="UP000033558"/>
    </source>
</evidence>
<comment type="similarity">
    <text evidence="1 5">Belongs to the DNA glycosylase MPG family.</text>
</comment>
<dbReference type="RefSeq" id="WP_046317658.1">
    <property type="nucleotide sequence ID" value="NZ_JAMBKK010000022.1"/>
</dbReference>
<evidence type="ECO:0000256" key="1">
    <source>
        <dbReference type="ARBA" id="ARBA00009232"/>
    </source>
</evidence>
<dbReference type="HOGENOM" id="CLU_060471_2_0_9"/>
<dbReference type="EC" id="3.2.2.-" evidence="5"/>
<gene>
    <name evidence="6" type="ORF">JG30_14950</name>
</gene>
<dbReference type="HAMAP" id="MF_00527">
    <property type="entry name" value="3MGH"/>
    <property type="match status" value="1"/>
</dbReference>
<dbReference type="GO" id="GO:0003677">
    <property type="term" value="F:DNA binding"/>
    <property type="evidence" value="ECO:0007669"/>
    <property type="project" value="InterPro"/>
</dbReference>
<dbReference type="InterPro" id="IPR036995">
    <property type="entry name" value="MPG_sf"/>
</dbReference>
<dbReference type="CDD" id="cd00540">
    <property type="entry name" value="AAG"/>
    <property type="match status" value="1"/>
</dbReference>
<dbReference type="SUPFAM" id="SSF50486">
    <property type="entry name" value="FMT C-terminal domain-like"/>
    <property type="match status" value="1"/>
</dbReference>
<dbReference type="GO" id="GO:0006284">
    <property type="term" value="P:base-excision repair"/>
    <property type="evidence" value="ECO:0007669"/>
    <property type="project" value="InterPro"/>
</dbReference>
<dbReference type="PANTHER" id="PTHR10429">
    <property type="entry name" value="DNA-3-METHYLADENINE GLYCOSYLASE"/>
    <property type="match status" value="1"/>
</dbReference>
<keyword evidence="2 5" id="KW-0227">DNA damage</keyword>
<evidence type="ECO:0000256" key="4">
    <source>
        <dbReference type="ARBA" id="ARBA00023204"/>
    </source>
</evidence>
<dbReference type="Gene3D" id="3.10.300.10">
    <property type="entry name" value="Methylpurine-DNA glycosylase (MPG)"/>
    <property type="match status" value="1"/>
</dbReference>
<accession>A0A0F4LQE1</accession>
<keyword evidence="4 5" id="KW-0234">DNA repair</keyword>
<dbReference type="PATRIC" id="fig|1218492.5.peg.1549"/>
<proteinExistence type="inferred from homology"/>
<name>A0A0F4LQE1_9LACO</name>
<dbReference type="Proteomes" id="UP000033558">
    <property type="component" value="Unassembled WGS sequence"/>
</dbReference>
<evidence type="ECO:0000313" key="6">
    <source>
        <dbReference type="EMBL" id="KJY60805.1"/>
    </source>
</evidence>
<reference evidence="6 7" key="1">
    <citation type="submission" date="2015-01" db="EMBL/GenBank/DDBJ databases">
        <title>Comparative genomics of the lactic acid bacteria isolated from the honey bee gut.</title>
        <authorList>
            <person name="Ellegaard K.M."/>
            <person name="Tamarit D."/>
            <person name="Javelind E."/>
            <person name="Olofsson T."/>
            <person name="Andersson S.G."/>
            <person name="Vasquez A."/>
        </authorList>
    </citation>
    <scope>NUCLEOTIDE SEQUENCE [LARGE SCALE GENOMIC DNA]</scope>
    <source>
        <strain evidence="6 7">Bin4</strain>
    </source>
</reference>
<evidence type="ECO:0000256" key="5">
    <source>
        <dbReference type="HAMAP-Rule" id="MF_00527"/>
    </source>
</evidence>
<dbReference type="AlphaFoldDB" id="A0A0F4LQE1"/>
<dbReference type="OrthoDB" id="9794313at2"/>
<evidence type="ECO:0000256" key="2">
    <source>
        <dbReference type="ARBA" id="ARBA00022763"/>
    </source>
</evidence>
<keyword evidence="7" id="KW-1185">Reference proteome</keyword>